<dbReference type="EC" id="3.1.21.-" evidence="1"/>
<sequence length="363" mass="42436">MTKDKSIFIKNIYYMLSYAFTTLQQSDDEKVAKEEFENIHNLFAAILSKGIGRQLKQGLYREYLNRKEDLPVMRGKIDMPGTIKNQIARKQRLTCEYDELSENNLLNQILKTTVMLLIRHAEIDTEYKDELKKEMLYFSNVDEVEPTSIRWTSIRFQRNNQTYRVLLSICQLIIEGMLLTTDDGEYKLASFVDDQRMNRLFEKFVLEYYIKEHPELKASASQIPWALDDGVGTLLPIMQSDIMLEDAESNTVLIIDAKYYTHTMQTQYGISTLHSNNLYQIFTYVKNKDAEFENADHTVSGMLLYAKTDEEIQPDNKYQMSGNQISVQTLDLNLEFSEIAKQLDDIAAEHFDRSKDKVRKQHE</sequence>
<dbReference type="PIRSF" id="PIRSF003109">
    <property type="entry name" value="McrC"/>
    <property type="match status" value="1"/>
</dbReference>
<dbReference type="NCBIfam" id="NF007277">
    <property type="entry name" value="PRK09736.1"/>
    <property type="match status" value="1"/>
</dbReference>
<protein>
    <submittedName>
        <fullName evidence="1">5-methylcytosine-specific restriction endonuclease system specificity protein McrC</fullName>
        <ecNumber evidence="1">3.1.21.-</ecNumber>
    </submittedName>
</protein>
<keyword evidence="1" id="KW-0378">Hydrolase</keyword>
<dbReference type="RefSeq" id="WP_275844722.1">
    <property type="nucleotide sequence ID" value="NZ_CP135996.1"/>
</dbReference>
<keyword evidence="2" id="KW-1185">Reference proteome</keyword>
<gene>
    <name evidence="1" type="primary">mcrC</name>
    <name evidence="1" type="ORF">PXC00_12015</name>
</gene>
<dbReference type="EMBL" id="CP135996">
    <property type="protein sequence ID" value="WOC31907.1"/>
    <property type="molecule type" value="Genomic_DNA"/>
</dbReference>
<keyword evidence="1" id="KW-0540">Nuclease</keyword>
<evidence type="ECO:0000313" key="1">
    <source>
        <dbReference type="EMBL" id="WOC31907.1"/>
    </source>
</evidence>
<dbReference type="GO" id="GO:0004519">
    <property type="term" value="F:endonuclease activity"/>
    <property type="evidence" value="ECO:0007669"/>
    <property type="project" value="UniProtKB-KW"/>
</dbReference>
<dbReference type="PANTHER" id="PTHR38733">
    <property type="entry name" value="PROTEIN MCRC"/>
    <property type="match status" value="1"/>
</dbReference>
<reference evidence="1 2" key="2">
    <citation type="submission" date="2024-06" db="EMBL/GenBank/DDBJ databases">
        <title>Caproicibacterium argilliputei sp. nov, a novel caproic acid producing anaerobic bacterium isolated from pit mud.</title>
        <authorList>
            <person name="Xia S."/>
        </authorList>
    </citation>
    <scope>NUCLEOTIDE SEQUENCE [LARGE SCALE GENOMIC DNA]</scope>
    <source>
        <strain evidence="1 2">ZCY20-5</strain>
    </source>
</reference>
<dbReference type="AlphaFoldDB" id="A0AA97H244"/>
<dbReference type="Proteomes" id="UP001300604">
    <property type="component" value="Chromosome"/>
</dbReference>
<dbReference type="KEGG" id="carl:PXC00_12015"/>
<proteinExistence type="predicted"/>
<dbReference type="PANTHER" id="PTHR38733:SF1">
    <property type="entry name" value="TYPE IV METHYL-DIRECTED RESTRICTION ENZYME ECOKMCRBC"/>
    <property type="match status" value="1"/>
</dbReference>
<dbReference type="InterPro" id="IPR019292">
    <property type="entry name" value="McrC"/>
</dbReference>
<name>A0AA97H244_9FIRM</name>
<dbReference type="REBASE" id="768170">
    <property type="entry name" value="Csp05McrBCP"/>
</dbReference>
<evidence type="ECO:0000313" key="2">
    <source>
        <dbReference type="Proteomes" id="UP001300604"/>
    </source>
</evidence>
<organism evidence="1 2">
    <name type="scientific">Caproicibacterium argilliputei</name>
    <dbReference type="NCBI Taxonomy" id="3030016"/>
    <lineage>
        <taxon>Bacteria</taxon>
        <taxon>Bacillati</taxon>
        <taxon>Bacillota</taxon>
        <taxon>Clostridia</taxon>
        <taxon>Eubacteriales</taxon>
        <taxon>Oscillospiraceae</taxon>
        <taxon>Caproicibacterium</taxon>
    </lineage>
</organism>
<keyword evidence="1" id="KW-0255">Endonuclease</keyword>
<reference evidence="2" key="1">
    <citation type="submission" date="2024-06" db="EMBL/GenBank/DDBJ databases">
        <title>Caproicibacterium argilliputei sp. nov, a novel caproic acid producing anaerobic bacterium isolated from pit mud.</title>
        <authorList>
            <person name="Zeng C."/>
        </authorList>
    </citation>
    <scope>NUCLEOTIDE SEQUENCE [LARGE SCALE GENOMIC DNA]</scope>
    <source>
        <strain evidence="2">ZCY20-5</strain>
    </source>
</reference>
<dbReference type="GO" id="GO:0009307">
    <property type="term" value="P:DNA restriction-modification system"/>
    <property type="evidence" value="ECO:0007669"/>
    <property type="project" value="InterPro"/>
</dbReference>
<dbReference type="GO" id="GO:0016787">
    <property type="term" value="F:hydrolase activity"/>
    <property type="evidence" value="ECO:0007669"/>
    <property type="project" value="UniProtKB-KW"/>
</dbReference>
<accession>A0AA97H244</accession>
<reference evidence="2" key="3">
    <citation type="submission" date="2024-06" db="EMBL/GenBank/DDBJ databases">
        <authorList>
            <person name="Zeng C."/>
        </authorList>
    </citation>
    <scope>NUCLEOTIDE SEQUENCE [LARGE SCALE GENOMIC DNA]</scope>
    <source>
        <strain evidence="2">ZCY20-5</strain>
    </source>
</reference>
<dbReference type="Pfam" id="PF10117">
    <property type="entry name" value="McrBC"/>
    <property type="match status" value="1"/>
</dbReference>
<dbReference type="InterPro" id="IPR014407">
    <property type="entry name" value="McrC_bac"/>
</dbReference>